<evidence type="ECO:0000259" key="1">
    <source>
        <dbReference type="Pfam" id="PF13302"/>
    </source>
</evidence>
<dbReference type="Proteomes" id="UP001057498">
    <property type="component" value="Chromosome"/>
</dbReference>
<dbReference type="Pfam" id="PF13302">
    <property type="entry name" value="Acetyltransf_3"/>
    <property type="match status" value="1"/>
</dbReference>
<dbReference type="Gene3D" id="3.40.630.30">
    <property type="match status" value="1"/>
</dbReference>
<dbReference type="EMBL" id="AP025730">
    <property type="protein sequence ID" value="BDI04802.1"/>
    <property type="molecule type" value="Genomic_DNA"/>
</dbReference>
<protein>
    <recommendedName>
        <fullName evidence="1">N-acetyltransferase domain-containing protein</fullName>
    </recommendedName>
</protein>
<sequence>MLRFGFEQQGLPEVVSSTAKLNLPSQAVMQRLGMRATHEDFDHPALPEGSPLRSHCLYRLIRAHWAAGGAEIAPGEDALSR</sequence>
<dbReference type="InterPro" id="IPR000182">
    <property type="entry name" value="GNAT_dom"/>
</dbReference>
<name>A0ABM7YKG5_9BURK</name>
<feature type="domain" description="N-acetyltransferase" evidence="1">
    <location>
        <begin position="1"/>
        <end position="35"/>
    </location>
</feature>
<evidence type="ECO:0000313" key="3">
    <source>
        <dbReference type="Proteomes" id="UP001057498"/>
    </source>
</evidence>
<organism evidence="2 3">
    <name type="scientific">Sphaerotilus microaerophilus</name>
    <dbReference type="NCBI Taxonomy" id="2914710"/>
    <lineage>
        <taxon>Bacteria</taxon>
        <taxon>Pseudomonadati</taxon>
        <taxon>Pseudomonadota</taxon>
        <taxon>Betaproteobacteria</taxon>
        <taxon>Burkholderiales</taxon>
        <taxon>Sphaerotilaceae</taxon>
        <taxon>Sphaerotilus</taxon>
    </lineage>
</organism>
<proteinExistence type="predicted"/>
<evidence type="ECO:0000313" key="2">
    <source>
        <dbReference type="EMBL" id="BDI04802.1"/>
    </source>
</evidence>
<reference evidence="2" key="1">
    <citation type="submission" date="2022-04" db="EMBL/GenBank/DDBJ databases">
        <title>Whole genome sequence of Sphaerotilus sp. FB-5.</title>
        <authorList>
            <person name="Takeda M."/>
            <person name="Narihara S."/>
            <person name="Akimoto M."/>
            <person name="Akimoto R."/>
            <person name="Nishiyashiki S."/>
            <person name="Murakami T."/>
        </authorList>
    </citation>
    <scope>NUCLEOTIDE SEQUENCE</scope>
    <source>
        <strain evidence="2">FB-5</strain>
    </source>
</reference>
<keyword evidence="3" id="KW-1185">Reference proteome</keyword>
<accession>A0ABM7YKG5</accession>
<gene>
    <name evidence="2" type="ORF">CATMQ487_17720</name>
</gene>
<dbReference type="SUPFAM" id="SSF55729">
    <property type="entry name" value="Acyl-CoA N-acyltransferases (Nat)"/>
    <property type="match status" value="1"/>
</dbReference>
<dbReference type="InterPro" id="IPR016181">
    <property type="entry name" value="Acyl_CoA_acyltransferase"/>
</dbReference>